<keyword evidence="1" id="KW-1133">Transmembrane helix</keyword>
<dbReference type="AlphaFoldDB" id="A0A225EAS4"/>
<keyword evidence="1" id="KW-0812">Transmembrane</keyword>
<evidence type="ECO:0000313" key="2">
    <source>
        <dbReference type="EMBL" id="OWK45655.1"/>
    </source>
</evidence>
<comment type="caution">
    <text evidence="2">The sequence shown here is derived from an EMBL/GenBank/DDBJ whole genome shotgun (WGS) entry which is preliminary data.</text>
</comment>
<keyword evidence="3" id="KW-1185">Reference proteome</keyword>
<sequence>MSWEVTPATVPRGGDMTLTLAVRNAANPQELARPDLSQINAFTQRFQILPAPPPAAVPSTAREVKFVYHVRPVSVDVKDVPALKYVYYQPASREGKRFPTTYAREVPITVTVPPPPPAAVVTAPPVPVEAPEEFFVWKDFSTTWTLRPARFSWLAPVAVVPFVVGLWVAGWRWLFPDAARLAKLRRHRAVRAALGALKKARSAADPAGAAGAALRTYLATRYGMFPGAQTPAEVRAALDEVAFPAERAADAESFLRACDATRFAQEIGPSVALTIEAEKLIVTWEGVRE</sequence>
<dbReference type="EMBL" id="NIDE01000002">
    <property type="protein sequence ID" value="OWK45655.1"/>
    <property type="molecule type" value="Genomic_DNA"/>
</dbReference>
<feature type="transmembrane region" description="Helical" evidence="1">
    <location>
        <begin position="153"/>
        <end position="175"/>
    </location>
</feature>
<dbReference type="Proteomes" id="UP000214646">
    <property type="component" value="Unassembled WGS sequence"/>
</dbReference>
<proteinExistence type="predicted"/>
<reference evidence="3" key="1">
    <citation type="submission" date="2017-06" db="EMBL/GenBank/DDBJ databases">
        <title>Genome analysis of Fimbriiglobus ruber SP5, the first member of the order Planctomycetales with confirmed chitinolytic capability.</title>
        <authorList>
            <person name="Ravin N.V."/>
            <person name="Rakitin A.L."/>
            <person name="Ivanova A.A."/>
            <person name="Beletsky A.V."/>
            <person name="Kulichevskaya I.S."/>
            <person name="Mardanov A.V."/>
            <person name="Dedysh S.N."/>
        </authorList>
    </citation>
    <scope>NUCLEOTIDE SEQUENCE [LARGE SCALE GENOMIC DNA]</scope>
    <source>
        <strain evidence="3">SP5</strain>
    </source>
</reference>
<keyword evidence="1" id="KW-0472">Membrane</keyword>
<evidence type="ECO:0000256" key="1">
    <source>
        <dbReference type="SAM" id="Phobius"/>
    </source>
</evidence>
<evidence type="ECO:0000313" key="3">
    <source>
        <dbReference type="Proteomes" id="UP000214646"/>
    </source>
</evidence>
<accession>A0A225EAS4</accession>
<protein>
    <recommendedName>
        <fullName evidence="4">BatD</fullName>
    </recommendedName>
</protein>
<name>A0A225EAS4_9BACT</name>
<gene>
    <name evidence="2" type="ORF">FRUB_01986</name>
</gene>
<organism evidence="2 3">
    <name type="scientific">Fimbriiglobus ruber</name>
    <dbReference type="NCBI Taxonomy" id="1908690"/>
    <lineage>
        <taxon>Bacteria</taxon>
        <taxon>Pseudomonadati</taxon>
        <taxon>Planctomycetota</taxon>
        <taxon>Planctomycetia</taxon>
        <taxon>Gemmatales</taxon>
        <taxon>Gemmataceae</taxon>
        <taxon>Fimbriiglobus</taxon>
    </lineage>
</organism>
<evidence type="ECO:0008006" key="4">
    <source>
        <dbReference type="Google" id="ProtNLM"/>
    </source>
</evidence>